<organism evidence="2 3">
    <name type="scientific">Lophiostoma macrostomum CBS 122681</name>
    <dbReference type="NCBI Taxonomy" id="1314788"/>
    <lineage>
        <taxon>Eukaryota</taxon>
        <taxon>Fungi</taxon>
        <taxon>Dikarya</taxon>
        <taxon>Ascomycota</taxon>
        <taxon>Pezizomycotina</taxon>
        <taxon>Dothideomycetes</taxon>
        <taxon>Pleosporomycetidae</taxon>
        <taxon>Pleosporales</taxon>
        <taxon>Lophiostomataceae</taxon>
        <taxon>Lophiostoma</taxon>
    </lineage>
</organism>
<gene>
    <name evidence="2" type="ORF">K491DRAFT_215768</name>
</gene>
<evidence type="ECO:0000313" key="2">
    <source>
        <dbReference type="EMBL" id="KAF2659097.1"/>
    </source>
</evidence>
<name>A0A6A6TIR5_9PLEO</name>
<sequence>MGRPPLYNTPEQRRTAKRASNRNSKQRKKEQRQLSQATPSSPGPLPASQTHTFLPILRPKGSSLPQFQAVSASQLLPQPTASSQLPPRPTSLPQPTSLSQLAHCPQPVPQPPTSSYTSSSIQVQQPVSSQTHKDTPLQHERARCAAADEMALPNILLREF</sequence>
<protein>
    <submittedName>
        <fullName evidence="2">Uncharacterized protein</fullName>
    </submittedName>
</protein>
<feature type="region of interest" description="Disordered" evidence="1">
    <location>
        <begin position="1"/>
        <end position="138"/>
    </location>
</feature>
<dbReference type="AlphaFoldDB" id="A0A6A6TIR5"/>
<dbReference type="Proteomes" id="UP000799324">
    <property type="component" value="Unassembled WGS sequence"/>
</dbReference>
<feature type="compositionally biased region" description="Basic residues" evidence="1">
    <location>
        <begin position="15"/>
        <end position="30"/>
    </location>
</feature>
<feature type="compositionally biased region" description="Low complexity" evidence="1">
    <location>
        <begin position="113"/>
        <end position="130"/>
    </location>
</feature>
<proteinExistence type="predicted"/>
<dbReference type="EMBL" id="MU004309">
    <property type="protein sequence ID" value="KAF2659097.1"/>
    <property type="molecule type" value="Genomic_DNA"/>
</dbReference>
<accession>A0A6A6TIR5</accession>
<evidence type="ECO:0000256" key="1">
    <source>
        <dbReference type="SAM" id="MobiDB-lite"/>
    </source>
</evidence>
<feature type="compositionally biased region" description="Polar residues" evidence="1">
    <location>
        <begin position="63"/>
        <end position="85"/>
    </location>
</feature>
<reference evidence="2" key="1">
    <citation type="journal article" date="2020" name="Stud. Mycol.">
        <title>101 Dothideomycetes genomes: a test case for predicting lifestyles and emergence of pathogens.</title>
        <authorList>
            <person name="Haridas S."/>
            <person name="Albert R."/>
            <person name="Binder M."/>
            <person name="Bloem J."/>
            <person name="Labutti K."/>
            <person name="Salamov A."/>
            <person name="Andreopoulos B."/>
            <person name="Baker S."/>
            <person name="Barry K."/>
            <person name="Bills G."/>
            <person name="Bluhm B."/>
            <person name="Cannon C."/>
            <person name="Castanera R."/>
            <person name="Culley D."/>
            <person name="Daum C."/>
            <person name="Ezra D."/>
            <person name="Gonzalez J."/>
            <person name="Henrissat B."/>
            <person name="Kuo A."/>
            <person name="Liang C."/>
            <person name="Lipzen A."/>
            <person name="Lutzoni F."/>
            <person name="Magnuson J."/>
            <person name="Mondo S."/>
            <person name="Nolan M."/>
            <person name="Ohm R."/>
            <person name="Pangilinan J."/>
            <person name="Park H.-J."/>
            <person name="Ramirez L."/>
            <person name="Alfaro M."/>
            <person name="Sun H."/>
            <person name="Tritt A."/>
            <person name="Yoshinaga Y."/>
            <person name="Zwiers L.-H."/>
            <person name="Turgeon B."/>
            <person name="Goodwin S."/>
            <person name="Spatafora J."/>
            <person name="Crous P."/>
            <person name="Grigoriev I."/>
        </authorList>
    </citation>
    <scope>NUCLEOTIDE SEQUENCE</scope>
    <source>
        <strain evidence="2">CBS 122681</strain>
    </source>
</reference>
<keyword evidence="3" id="KW-1185">Reference proteome</keyword>
<evidence type="ECO:0000313" key="3">
    <source>
        <dbReference type="Proteomes" id="UP000799324"/>
    </source>
</evidence>